<proteinExistence type="inferred from homology"/>
<dbReference type="PANTHER" id="PTHR42840:SF3">
    <property type="entry name" value="BINDING ROSSMANN FOLD OXIDOREDUCTASE, PUTATIVE (AFU_ORTHOLOGUE AFUA_2G10240)-RELATED"/>
    <property type="match status" value="1"/>
</dbReference>
<dbReference type="InterPro" id="IPR000683">
    <property type="entry name" value="Gfo/Idh/MocA-like_OxRdtase_N"/>
</dbReference>
<dbReference type="Gene3D" id="3.30.360.10">
    <property type="entry name" value="Dihydrodipicolinate Reductase, domain 2"/>
    <property type="match status" value="1"/>
</dbReference>
<evidence type="ECO:0000313" key="6">
    <source>
        <dbReference type="Proteomes" id="UP000078343"/>
    </source>
</evidence>
<dbReference type="Pfam" id="PF22725">
    <property type="entry name" value="GFO_IDH_MocA_C3"/>
    <property type="match status" value="1"/>
</dbReference>
<evidence type="ECO:0000259" key="4">
    <source>
        <dbReference type="Pfam" id="PF22725"/>
    </source>
</evidence>
<protein>
    <recommendedName>
        <fullName evidence="7">Myo-inositol 2-dehydrogenase</fullName>
    </recommendedName>
</protein>
<reference evidence="5 6" key="1">
    <citation type="submission" date="2016-04" db="EMBL/GenBank/DDBJ databases">
        <title>Draft genome of Fonsecaea erecta CBS 125763.</title>
        <authorList>
            <person name="Weiss V.A."/>
            <person name="Vicente V.A."/>
            <person name="Raittz R.T."/>
            <person name="Moreno L.F."/>
            <person name="De Souza E.M."/>
            <person name="Pedrosa F.O."/>
            <person name="Steffens M.B."/>
            <person name="Faoro H."/>
            <person name="Tadra-Sfeir M.Z."/>
            <person name="Najafzadeh M.J."/>
            <person name="Felipe M.S."/>
            <person name="Teixeira M."/>
            <person name="Sun J."/>
            <person name="Xi L."/>
            <person name="Gomes R."/>
            <person name="De Azevedo C.M."/>
            <person name="Salgado C.G."/>
            <person name="Da Silva M.B."/>
            <person name="Nascimento M.F."/>
            <person name="Queiroz-Telles F."/>
            <person name="Attili D.S."/>
            <person name="Gorbushina A."/>
        </authorList>
    </citation>
    <scope>NUCLEOTIDE SEQUENCE [LARGE SCALE GENOMIC DNA]</scope>
    <source>
        <strain evidence="5 6">CBS 125763</strain>
    </source>
</reference>
<dbReference type="EMBL" id="LVYI01000003">
    <property type="protein sequence ID" value="OAP62427.1"/>
    <property type="molecule type" value="Genomic_DNA"/>
</dbReference>
<evidence type="ECO:0000313" key="5">
    <source>
        <dbReference type="EMBL" id="OAP62427.1"/>
    </source>
</evidence>
<dbReference type="SUPFAM" id="SSF51735">
    <property type="entry name" value="NAD(P)-binding Rossmann-fold domains"/>
    <property type="match status" value="1"/>
</dbReference>
<dbReference type="Proteomes" id="UP000078343">
    <property type="component" value="Unassembled WGS sequence"/>
</dbReference>
<comment type="caution">
    <text evidence="5">The sequence shown here is derived from an EMBL/GenBank/DDBJ whole genome shotgun (WGS) entry which is preliminary data.</text>
</comment>
<evidence type="ECO:0000256" key="2">
    <source>
        <dbReference type="ARBA" id="ARBA00023002"/>
    </source>
</evidence>
<accession>A0A178ZRL9</accession>
<sequence length="374" mass="41020">MGSIGVDSVEKTLLNGTSSPVRKLNVGVVGIGRMGRRHAMNILWRVPRAKLLCACSPAQPDLIWAEEHLVPHGVQVYPTFEEMIQTPGLDAVIIASATELHLEHTTASLDRGIHVLCEKPVCTSVAELRLLLERVEAKPQTKLMVAFVRRFDENYQDAYAKIQESRIGKPIIIRSQGCEKLDTSAAFKQYLKASGGIFLDSIIHDIDLSLFLFGLDPRPKSVSASGVAAVHTELAEDGDADNAVGICEFWDGKIAYFYNSRTAAHGYDNATEVFGTAGKLSINMTPRRNRVELCDADGFVKVEPTPGWYDRYEAAFVTEARSWVDALMDGEPMPIPLQDALTSLTIAEALQESLKSGQKVAFDEKGQRMEVAAA</sequence>
<dbReference type="AlphaFoldDB" id="A0A178ZRL9"/>
<evidence type="ECO:0000256" key="1">
    <source>
        <dbReference type="ARBA" id="ARBA00010928"/>
    </source>
</evidence>
<dbReference type="STRING" id="1367422.A0A178ZRL9"/>
<dbReference type="PANTHER" id="PTHR42840">
    <property type="entry name" value="NAD(P)-BINDING ROSSMANN-FOLD SUPERFAMILY PROTEIN-RELATED"/>
    <property type="match status" value="1"/>
</dbReference>
<dbReference type="SUPFAM" id="SSF55347">
    <property type="entry name" value="Glyceraldehyde-3-phosphate dehydrogenase-like, C-terminal domain"/>
    <property type="match status" value="1"/>
</dbReference>
<dbReference type="InterPro" id="IPR055170">
    <property type="entry name" value="GFO_IDH_MocA-like_dom"/>
</dbReference>
<dbReference type="Pfam" id="PF01408">
    <property type="entry name" value="GFO_IDH_MocA"/>
    <property type="match status" value="1"/>
</dbReference>
<feature type="domain" description="GFO/IDH/MocA-like oxidoreductase" evidence="4">
    <location>
        <begin position="155"/>
        <end position="280"/>
    </location>
</feature>
<dbReference type="GO" id="GO:0016491">
    <property type="term" value="F:oxidoreductase activity"/>
    <property type="evidence" value="ECO:0007669"/>
    <property type="project" value="UniProtKB-KW"/>
</dbReference>
<dbReference type="GeneID" id="30008799"/>
<evidence type="ECO:0008006" key="7">
    <source>
        <dbReference type="Google" id="ProtNLM"/>
    </source>
</evidence>
<name>A0A178ZRL9_9EURO</name>
<organism evidence="5 6">
    <name type="scientific">Fonsecaea erecta</name>
    <dbReference type="NCBI Taxonomy" id="1367422"/>
    <lineage>
        <taxon>Eukaryota</taxon>
        <taxon>Fungi</taxon>
        <taxon>Dikarya</taxon>
        <taxon>Ascomycota</taxon>
        <taxon>Pezizomycotina</taxon>
        <taxon>Eurotiomycetes</taxon>
        <taxon>Chaetothyriomycetidae</taxon>
        <taxon>Chaetothyriales</taxon>
        <taxon>Herpotrichiellaceae</taxon>
        <taxon>Fonsecaea</taxon>
    </lineage>
</organism>
<dbReference type="Gene3D" id="3.40.50.720">
    <property type="entry name" value="NAD(P)-binding Rossmann-like Domain"/>
    <property type="match status" value="1"/>
</dbReference>
<dbReference type="OrthoDB" id="446809at2759"/>
<dbReference type="GO" id="GO:0005737">
    <property type="term" value="C:cytoplasm"/>
    <property type="evidence" value="ECO:0007669"/>
    <property type="project" value="TreeGrafter"/>
</dbReference>
<keyword evidence="6" id="KW-1185">Reference proteome</keyword>
<evidence type="ECO:0000259" key="3">
    <source>
        <dbReference type="Pfam" id="PF01408"/>
    </source>
</evidence>
<gene>
    <name evidence="5" type="ORF">AYL99_04630</name>
</gene>
<dbReference type="InterPro" id="IPR036291">
    <property type="entry name" value="NAD(P)-bd_dom_sf"/>
</dbReference>
<comment type="similarity">
    <text evidence="1">Belongs to the Gfo/Idh/MocA family.</text>
</comment>
<dbReference type="GO" id="GO:0006740">
    <property type="term" value="P:NADPH regeneration"/>
    <property type="evidence" value="ECO:0007669"/>
    <property type="project" value="TreeGrafter"/>
</dbReference>
<dbReference type="GO" id="GO:0000166">
    <property type="term" value="F:nucleotide binding"/>
    <property type="evidence" value="ECO:0007669"/>
    <property type="project" value="InterPro"/>
</dbReference>
<feature type="domain" description="Gfo/Idh/MocA-like oxidoreductase N-terminal" evidence="3">
    <location>
        <begin position="24"/>
        <end position="146"/>
    </location>
</feature>
<keyword evidence="2" id="KW-0560">Oxidoreductase</keyword>
<dbReference type="RefSeq" id="XP_018695794.1">
    <property type="nucleotide sequence ID" value="XM_018836144.1"/>
</dbReference>